<evidence type="ECO:0000256" key="4">
    <source>
        <dbReference type="ARBA" id="ARBA00022825"/>
    </source>
</evidence>
<comment type="caution">
    <text evidence="7">The sequence shown here is derived from an EMBL/GenBank/DDBJ whole genome shotgun (WGS) entry which is preliminary data.</text>
</comment>
<dbReference type="GO" id="GO:0004252">
    <property type="term" value="F:serine-type endopeptidase activity"/>
    <property type="evidence" value="ECO:0007669"/>
    <property type="project" value="InterPro"/>
</dbReference>
<dbReference type="InterPro" id="IPR050131">
    <property type="entry name" value="Peptidase_S8_subtilisin-like"/>
</dbReference>
<dbReference type="GO" id="GO:0006508">
    <property type="term" value="P:proteolysis"/>
    <property type="evidence" value="ECO:0007669"/>
    <property type="project" value="UniProtKB-KW"/>
</dbReference>
<reference evidence="7" key="1">
    <citation type="submission" date="2022-02" db="EMBL/GenBank/DDBJ databases">
        <title>Crop Bioprotection Bacillus Genome Sequencing.</title>
        <authorList>
            <person name="Dunlap C."/>
        </authorList>
    </citation>
    <scope>NUCLEOTIDE SEQUENCE</scope>
    <source>
        <strain evidence="7">T20C14</strain>
    </source>
</reference>
<dbReference type="SUPFAM" id="SSF52743">
    <property type="entry name" value="Subtilisin-like"/>
    <property type="match status" value="1"/>
</dbReference>
<keyword evidence="3" id="KW-0378">Hydrolase</keyword>
<dbReference type="PANTHER" id="PTHR43806:SF11">
    <property type="entry name" value="CEREVISIN-RELATED"/>
    <property type="match status" value="1"/>
</dbReference>
<evidence type="ECO:0000313" key="7">
    <source>
        <dbReference type="EMBL" id="MCY9282196.1"/>
    </source>
</evidence>
<gene>
    <name evidence="7" type="ORF">MOE73_19230</name>
</gene>
<evidence type="ECO:0000313" key="8">
    <source>
        <dbReference type="Proteomes" id="UP001066455"/>
    </source>
</evidence>
<dbReference type="EMBL" id="JALAXI010000019">
    <property type="protein sequence ID" value="MCY9282196.1"/>
    <property type="molecule type" value="Genomic_DNA"/>
</dbReference>
<sequence length="287" mass="32627">MPMRLKNKAILAFITLFFLLIIFCLIDSKENLKTIEPSRDTGTIESIHFPLNTTSKRNMVKIAILDVKPSDKGEEYIDQINFMKKNTYEINKKTHSDDIASIIRKYSPVSSKVDLFVVSDKMQAISNELVIQALEQIIAKDYDIINMSFYLKESNQKINFLIKELYRKNVVCVASVGNQGLRKNNYPSNLQEVISVGAIDETGEKWTESNYGSTDFVMPYKMESFIDGTEIEGTSVSSALMTAYIAHLKNAKEYNSNEDLYRLLISNTNNNIYNSSTGYGQPSLKKQ</sequence>
<name>A0AA90EVN9_9BACI</name>
<dbReference type="AlphaFoldDB" id="A0AA90EVN9"/>
<evidence type="ECO:0000256" key="5">
    <source>
        <dbReference type="PROSITE-ProRule" id="PRU01240"/>
    </source>
</evidence>
<accession>A0AA90EVN9</accession>
<dbReference type="PROSITE" id="PS51892">
    <property type="entry name" value="SUBTILASE"/>
    <property type="match status" value="1"/>
</dbReference>
<dbReference type="InterPro" id="IPR000209">
    <property type="entry name" value="Peptidase_S8/S53_dom"/>
</dbReference>
<evidence type="ECO:0000256" key="1">
    <source>
        <dbReference type="ARBA" id="ARBA00011073"/>
    </source>
</evidence>
<comment type="caution">
    <text evidence="5">Lacks conserved residue(s) required for the propagation of feature annotation.</text>
</comment>
<dbReference type="Pfam" id="PF00082">
    <property type="entry name" value="Peptidase_S8"/>
    <property type="match status" value="1"/>
</dbReference>
<protein>
    <submittedName>
        <fullName evidence="7">S8 family serine peptidase</fullName>
    </submittedName>
</protein>
<keyword evidence="4" id="KW-0720">Serine protease</keyword>
<dbReference type="Proteomes" id="UP001066455">
    <property type="component" value="Unassembled WGS sequence"/>
</dbReference>
<evidence type="ECO:0000256" key="3">
    <source>
        <dbReference type="ARBA" id="ARBA00022801"/>
    </source>
</evidence>
<evidence type="ECO:0000256" key="2">
    <source>
        <dbReference type="ARBA" id="ARBA00022670"/>
    </source>
</evidence>
<dbReference type="Gene3D" id="3.40.50.200">
    <property type="entry name" value="Peptidase S8/S53 domain"/>
    <property type="match status" value="1"/>
</dbReference>
<proteinExistence type="inferred from homology"/>
<comment type="similarity">
    <text evidence="1 5">Belongs to the peptidase S8 family.</text>
</comment>
<dbReference type="PANTHER" id="PTHR43806">
    <property type="entry name" value="PEPTIDASE S8"/>
    <property type="match status" value="1"/>
</dbReference>
<dbReference type="RefSeq" id="WP_268296622.1">
    <property type="nucleotide sequence ID" value="NZ_JALAJD010000008.1"/>
</dbReference>
<dbReference type="InterPro" id="IPR036852">
    <property type="entry name" value="Peptidase_S8/S53_dom_sf"/>
</dbReference>
<organism evidence="7 8">
    <name type="scientific">Bacillus haynesii</name>
    <dbReference type="NCBI Taxonomy" id="1925021"/>
    <lineage>
        <taxon>Bacteria</taxon>
        <taxon>Bacillati</taxon>
        <taxon>Bacillota</taxon>
        <taxon>Bacilli</taxon>
        <taxon>Bacillales</taxon>
        <taxon>Bacillaceae</taxon>
        <taxon>Bacillus</taxon>
    </lineage>
</organism>
<evidence type="ECO:0000259" key="6">
    <source>
        <dbReference type="Pfam" id="PF00082"/>
    </source>
</evidence>
<feature type="domain" description="Peptidase S8/S53" evidence="6">
    <location>
        <begin position="109"/>
        <end position="280"/>
    </location>
</feature>
<keyword evidence="2" id="KW-0645">Protease</keyword>